<evidence type="ECO:0000313" key="2">
    <source>
        <dbReference type="Proteomes" id="UP000317835"/>
    </source>
</evidence>
<keyword evidence="2" id="KW-1185">Reference proteome</keyword>
<dbReference type="OrthoDB" id="121114at2"/>
<evidence type="ECO:0000313" key="1">
    <source>
        <dbReference type="EMBL" id="QDV36309.1"/>
    </source>
</evidence>
<proteinExistence type="predicted"/>
<gene>
    <name evidence="1" type="ORF">ElP_42290</name>
</gene>
<organism evidence="1 2">
    <name type="scientific">Tautonia plasticadhaerens</name>
    <dbReference type="NCBI Taxonomy" id="2527974"/>
    <lineage>
        <taxon>Bacteria</taxon>
        <taxon>Pseudomonadati</taxon>
        <taxon>Planctomycetota</taxon>
        <taxon>Planctomycetia</taxon>
        <taxon>Isosphaerales</taxon>
        <taxon>Isosphaeraceae</taxon>
        <taxon>Tautonia</taxon>
    </lineage>
</organism>
<dbReference type="RefSeq" id="WP_145272473.1">
    <property type="nucleotide sequence ID" value="NZ_CP036426.1"/>
</dbReference>
<dbReference type="SUPFAM" id="SSF52091">
    <property type="entry name" value="SpoIIaa-like"/>
    <property type="match status" value="1"/>
</dbReference>
<dbReference type="Proteomes" id="UP000317835">
    <property type="component" value="Chromosome"/>
</dbReference>
<evidence type="ECO:0008006" key="3">
    <source>
        <dbReference type="Google" id="ProtNLM"/>
    </source>
</evidence>
<reference evidence="1 2" key="1">
    <citation type="submission" date="2019-02" db="EMBL/GenBank/DDBJ databases">
        <title>Deep-cultivation of Planctomycetes and their phenomic and genomic characterization uncovers novel biology.</title>
        <authorList>
            <person name="Wiegand S."/>
            <person name="Jogler M."/>
            <person name="Boedeker C."/>
            <person name="Pinto D."/>
            <person name="Vollmers J."/>
            <person name="Rivas-Marin E."/>
            <person name="Kohn T."/>
            <person name="Peeters S.H."/>
            <person name="Heuer A."/>
            <person name="Rast P."/>
            <person name="Oberbeckmann S."/>
            <person name="Bunk B."/>
            <person name="Jeske O."/>
            <person name="Meyerdierks A."/>
            <person name="Storesund J.E."/>
            <person name="Kallscheuer N."/>
            <person name="Luecker S."/>
            <person name="Lage O.M."/>
            <person name="Pohl T."/>
            <person name="Merkel B.J."/>
            <person name="Hornburger P."/>
            <person name="Mueller R.-W."/>
            <person name="Bruemmer F."/>
            <person name="Labrenz M."/>
            <person name="Spormann A.M."/>
            <person name="Op den Camp H."/>
            <person name="Overmann J."/>
            <person name="Amann R."/>
            <person name="Jetten M.S.M."/>
            <person name="Mascher T."/>
            <person name="Medema M.H."/>
            <person name="Devos D.P."/>
            <person name="Kaster A.-K."/>
            <person name="Ovreas L."/>
            <person name="Rohde M."/>
            <person name="Galperin M.Y."/>
            <person name="Jogler C."/>
        </authorList>
    </citation>
    <scope>NUCLEOTIDE SEQUENCE [LARGE SCALE GENOMIC DNA]</scope>
    <source>
        <strain evidence="1 2">ElP</strain>
    </source>
</reference>
<name>A0A518H647_9BACT</name>
<sequence>MLRISVSEQDPSCRIIKLEGKLLQAWVDEVRRICVEAEEGSLPSLDLSGLSFVDRHGAEMLQQLLRQGLRIHACSPFVAELLHWDRKPNP</sequence>
<protein>
    <recommendedName>
        <fullName evidence="3">STAS domain-containing protein</fullName>
    </recommendedName>
</protein>
<accession>A0A518H647</accession>
<dbReference type="KEGG" id="tpla:ElP_42290"/>
<dbReference type="EMBL" id="CP036426">
    <property type="protein sequence ID" value="QDV36309.1"/>
    <property type="molecule type" value="Genomic_DNA"/>
</dbReference>
<dbReference type="InterPro" id="IPR036513">
    <property type="entry name" value="STAS_dom_sf"/>
</dbReference>
<dbReference type="Gene3D" id="3.30.750.24">
    <property type="entry name" value="STAS domain"/>
    <property type="match status" value="1"/>
</dbReference>
<dbReference type="AlphaFoldDB" id="A0A518H647"/>